<proteinExistence type="predicted"/>
<reference evidence="1" key="1">
    <citation type="journal article" date="2014" name="Front. Microbiol.">
        <title>High frequency of phylogenetically diverse reductive dehalogenase-homologous genes in deep subseafloor sedimentary metagenomes.</title>
        <authorList>
            <person name="Kawai M."/>
            <person name="Futagami T."/>
            <person name="Toyoda A."/>
            <person name="Takaki Y."/>
            <person name="Nishi S."/>
            <person name="Hori S."/>
            <person name="Arai W."/>
            <person name="Tsubouchi T."/>
            <person name="Morono Y."/>
            <person name="Uchiyama I."/>
            <person name="Ito T."/>
            <person name="Fujiyama A."/>
            <person name="Inagaki F."/>
            <person name="Takami H."/>
        </authorList>
    </citation>
    <scope>NUCLEOTIDE SEQUENCE</scope>
    <source>
        <strain evidence="1">Expedition CK06-06</strain>
    </source>
</reference>
<comment type="caution">
    <text evidence="1">The sequence shown here is derived from an EMBL/GenBank/DDBJ whole genome shotgun (WGS) entry which is preliminary data.</text>
</comment>
<organism evidence="1">
    <name type="scientific">marine sediment metagenome</name>
    <dbReference type="NCBI Taxonomy" id="412755"/>
    <lineage>
        <taxon>unclassified sequences</taxon>
        <taxon>metagenomes</taxon>
        <taxon>ecological metagenomes</taxon>
    </lineage>
</organism>
<protein>
    <submittedName>
        <fullName evidence="1">Uncharacterized protein</fullName>
    </submittedName>
</protein>
<feature type="non-terminal residue" evidence="1">
    <location>
        <position position="1"/>
    </location>
</feature>
<sequence>PVKLDEFYPERKVTLKDLEPYWTEVKEATQSNVSPGQFPDRFWTLVREDPKVKATWVF</sequence>
<gene>
    <name evidence="1" type="ORF">S12H4_24551</name>
</gene>
<accession>X1SUS0</accession>
<name>X1SUS0_9ZZZZ</name>
<evidence type="ECO:0000313" key="1">
    <source>
        <dbReference type="EMBL" id="GAI79080.1"/>
    </source>
</evidence>
<dbReference type="EMBL" id="BARW01013361">
    <property type="protein sequence ID" value="GAI79080.1"/>
    <property type="molecule type" value="Genomic_DNA"/>
</dbReference>
<dbReference type="AlphaFoldDB" id="X1SUS0"/>